<evidence type="ECO:0000313" key="2">
    <source>
        <dbReference type="Proteomes" id="UP000037269"/>
    </source>
</evidence>
<dbReference type="Proteomes" id="UP000037269">
    <property type="component" value="Unassembled WGS sequence"/>
</dbReference>
<dbReference type="AlphaFoldDB" id="A0A0D1WJQ1"/>
<protein>
    <submittedName>
        <fullName evidence="1">Uncharacterized protein</fullName>
    </submittedName>
</protein>
<proteinExistence type="predicted"/>
<dbReference type="PATRIC" id="fig|47500.8.peg.1761"/>
<accession>A0A0D1WJQ1</accession>
<evidence type="ECO:0000313" key="1">
    <source>
        <dbReference type="EMBL" id="KON96543.1"/>
    </source>
</evidence>
<gene>
    <name evidence="1" type="ORF">AF333_14740</name>
</gene>
<reference evidence="1 2" key="1">
    <citation type="submission" date="2015-07" db="EMBL/GenBank/DDBJ databases">
        <title>Fjat-14205 dsm 2895.</title>
        <authorList>
            <person name="Liu B."/>
            <person name="Wang J."/>
            <person name="Zhu Y."/>
            <person name="Liu G."/>
            <person name="Chen Q."/>
            <person name="Chen Z."/>
            <person name="Lan J."/>
            <person name="Che J."/>
            <person name="Ge C."/>
            <person name="Shi H."/>
            <person name="Pan Z."/>
            <person name="Liu X."/>
        </authorList>
    </citation>
    <scope>NUCLEOTIDE SEQUENCE [LARGE SCALE GENOMIC DNA]</scope>
    <source>
        <strain evidence="1 2">DSM 2895</strain>
    </source>
</reference>
<dbReference type="GeneID" id="42306433"/>
<keyword evidence="2" id="KW-1185">Reference proteome</keyword>
<name>A0A0D1WJQ1_ANEMI</name>
<comment type="caution">
    <text evidence="1">The sequence shown here is derived from an EMBL/GenBank/DDBJ whole genome shotgun (WGS) entry which is preliminary data.</text>
</comment>
<organism evidence="1 2">
    <name type="scientific">Aneurinibacillus migulanus</name>
    <name type="common">Bacillus migulanus</name>
    <dbReference type="NCBI Taxonomy" id="47500"/>
    <lineage>
        <taxon>Bacteria</taxon>
        <taxon>Bacillati</taxon>
        <taxon>Bacillota</taxon>
        <taxon>Bacilli</taxon>
        <taxon>Bacillales</taxon>
        <taxon>Paenibacillaceae</taxon>
        <taxon>Aneurinibacillus group</taxon>
        <taxon>Aneurinibacillus</taxon>
    </lineage>
</organism>
<dbReference type="EMBL" id="LGUG01000004">
    <property type="protein sequence ID" value="KON96543.1"/>
    <property type="molecule type" value="Genomic_DNA"/>
</dbReference>
<sequence>MTAPEQRIEQVRQELASKGFYVEPTTAAIYAGFLEYLSGSAQSSVQLEQEINQTFILSLCGADIKAS</sequence>
<dbReference type="RefSeq" id="WP_043064226.1">
    <property type="nucleotide sequence ID" value="NZ_BJOA01000158.1"/>
</dbReference>